<name>A0A9D4JQG4_DREPO</name>
<dbReference type="Proteomes" id="UP000828390">
    <property type="component" value="Unassembled WGS sequence"/>
</dbReference>
<protein>
    <submittedName>
        <fullName evidence="1">Uncharacterized protein</fullName>
    </submittedName>
</protein>
<gene>
    <name evidence="1" type="ORF">DPMN_122341</name>
</gene>
<comment type="caution">
    <text evidence="1">The sequence shown here is derived from an EMBL/GenBank/DDBJ whole genome shotgun (WGS) entry which is preliminary data.</text>
</comment>
<sequence>MLQFLNSSYSPSQNAPPATGFGLLHVRTLVAVPLPHVIEHSLHGYQEDQPPSTKTRYVDVTVLR</sequence>
<reference evidence="1" key="1">
    <citation type="journal article" date="2019" name="bioRxiv">
        <title>The Genome of the Zebra Mussel, Dreissena polymorpha: A Resource for Invasive Species Research.</title>
        <authorList>
            <person name="McCartney M.A."/>
            <person name="Auch B."/>
            <person name="Kono T."/>
            <person name="Mallez S."/>
            <person name="Zhang Y."/>
            <person name="Obille A."/>
            <person name="Becker A."/>
            <person name="Abrahante J.E."/>
            <person name="Garbe J."/>
            <person name="Badalamenti J.P."/>
            <person name="Herman A."/>
            <person name="Mangelson H."/>
            <person name="Liachko I."/>
            <person name="Sullivan S."/>
            <person name="Sone E.D."/>
            <person name="Koren S."/>
            <person name="Silverstein K.A.T."/>
            <person name="Beckman K.B."/>
            <person name="Gohl D.M."/>
        </authorList>
    </citation>
    <scope>NUCLEOTIDE SEQUENCE</scope>
    <source>
        <strain evidence="1">Duluth1</strain>
        <tissue evidence="1">Whole animal</tissue>
    </source>
</reference>
<dbReference type="EMBL" id="JAIWYP010000005">
    <property type="protein sequence ID" value="KAH3820596.1"/>
    <property type="molecule type" value="Genomic_DNA"/>
</dbReference>
<proteinExistence type="predicted"/>
<organism evidence="1 2">
    <name type="scientific">Dreissena polymorpha</name>
    <name type="common">Zebra mussel</name>
    <name type="synonym">Mytilus polymorpha</name>
    <dbReference type="NCBI Taxonomy" id="45954"/>
    <lineage>
        <taxon>Eukaryota</taxon>
        <taxon>Metazoa</taxon>
        <taxon>Spiralia</taxon>
        <taxon>Lophotrochozoa</taxon>
        <taxon>Mollusca</taxon>
        <taxon>Bivalvia</taxon>
        <taxon>Autobranchia</taxon>
        <taxon>Heteroconchia</taxon>
        <taxon>Euheterodonta</taxon>
        <taxon>Imparidentia</taxon>
        <taxon>Neoheterodontei</taxon>
        <taxon>Myida</taxon>
        <taxon>Dreissenoidea</taxon>
        <taxon>Dreissenidae</taxon>
        <taxon>Dreissena</taxon>
    </lineage>
</organism>
<dbReference type="AlphaFoldDB" id="A0A9D4JQG4"/>
<reference evidence="1" key="2">
    <citation type="submission" date="2020-11" db="EMBL/GenBank/DDBJ databases">
        <authorList>
            <person name="McCartney M.A."/>
            <person name="Auch B."/>
            <person name="Kono T."/>
            <person name="Mallez S."/>
            <person name="Becker A."/>
            <person name="Gohl D.M."/>
            <person name="Silverstein K.A.T."/>
            <person name="Koren S."/>
            <person name="Bechman K.B."/>
            <person name="Herman A."/>
            <person name="Abrahante J.E."/>
            <person name="Garbe J."/>
        </authorList>
    </citation>
    <scope>NUCLEOTIDE SEQUENCE</scope>
    <source>
        <strain evidence="1">Duluth1</strain>
        <tissue evidence="1">Whole animal</tissue>
    </source>
</reference>
<keyword evidence="2" id="KW-1185">Reference proteome</keyword>
<evidence type="ECO:0000313" key="1">
    <source>
        <dbReference type="EMBL" id="KAH3820596.1"/>
    </source>
</evidence>
<accession>A0A9D4JQG4</accession>
<evidence type="ECO:0000313" key="2">
    <source>
        <dbReference type="Proteomes" id="UP000828390"/>
    </source>
</evidence>